<organism evidence="3 4">
    <name type="scientific">Candidatus Protochlamydia naegleriophila</name>
    <dbReference type="NCBI Taxonomy" id="389348"/>
    <lineage>
        <taxon>Bacteria</taxon>
        <taxon>Pseudomonadati</taxon>
        <taxon>Chlamydiota</taxon>
        <taxon>Chlamydiia</taxon>
        <taxon>Parachlamydiales</taxon>
        <taxon>Parachlamydiaceae</taxon>
        <taxon>Candidatus Protochlamydia</taxon>
    </lineage>
</organism>
<keyword evidence="1" id="KW-0813">Transport</keyword>
<dbReference type="PANTHER" id="PTHR11993:SF10">
    <property type="entry name" value="NADH DEHYDROGENASE [UBIQUINONE] IRON-SULFUR PROTEIN 2, MITOCHONDRIAL"/>
    <property type="match status" value="1"/>
</dbReference>
<proteinExistence type="inferred from homology"/>
<dbReference type="HAMAP" id="MF_01358">
    <property type="entry name" value="NDH1_NuoD"/>
    <property type="match status" value="1"/>
</dbReference>
<keyword evidence="1" id="KW-0874">Quinone</keyword>
<accession>A0A0U5ET68</accession>
<dbReference type="PANTHER" id="PTHR11993">
    <property type="entry name" value="NADH-UBIQUINONE OXIDOREDUCTASE 49 KDA SUBUNIT"/>
    <property type="match status" value="1"/>
</dbReference>
<dbReference type="AlphaFoldDB" id="A0A0U5ET68"/>
<dbReference type="SUPFAM" id="SSF56762">
    <property type="entry name" value="HydB/Nqo4-like"/>
    <property type="match status" value="1"/>
</dbReference>
<comment type="subunit">
    <text evidence="1">NDH-1 is composed of 14 different subunits. Subunits NuoB, C, D, E, F, and G constitute the peripheral sector of the complex.</text>
</comment>
<evidence type="ECO:0000313" key="3">
    <source>
        <dbReference type="EMBL" id="CUI17361.1"/>
    </source>
</evidence>
<dbReference type="GO" id="GO:0051287">
    <property type="term" value="F:NAD binding"/>
    <property type="evidence" value="ECO:0007669"/>
    <property type="project" value="InterPro"/>
</dbReference>
<comment type="function">
    <text evidence="1">NDH-1 shuttles electrons from NADH, via FMN and iron-sulfur (Fe-S) centers, to quinones in the respiratory chain. The immediate electron acceptor for the enzyme in this species is believed to be ubiquinone. Couples the redox reaction to proton translocation (for every two electrons transferred, four hydrogen ions are translocated across the cytoplasmic membrane), and thus conserves the redox energy in a proton gradient.</text>
</comment>
<dbReference type="InterPro" id="IPR029014">
    <property type="entry name" value="NiFe-Hase_large"/>
</dbReference>
<dbReference type="InParanoid" id="A0A0U5ET68"/>
<evidence type="ECO:0000259" key="2">
    <source>
        <dbReference type="Pfam" id="PF00346"/>
    </source>
</evidence>
<feature type="domain" description="NADH-quinone oxidoreductase subunit D" evidence="2">
    <location>
        <begin position="135"/>
        <end position="402"/>
    </location>
</feature>
<comment type="catalytic activity">
    <reaction evidence="1">
        <text>a quinone + NADH + 5 H(+)(in) = a quinol + NAD(+) + 4 H(+)(out)</text>
        <dbReference type="Rhea" id="RHEA:57888"/>
        <dbReference type="ChEBI" id="CHEBI:15378"/>
        <dbReference type="ChEBI" id="CHEBI:24646"/>
        <dbReference type="ChEBI" id="CHEBI:57540"/>
        <dbReference type="ChEBI" id="CHEBI:57945"/>
        <dbReference type="ChEBI" id="CHEBI:132124"/>
    </reaction>
</comment>
<evidence type="ECO:0000313" key="4">
    <source>
        <dbReference type="Proteomes" id="UP000069902"/>
    </source>
</evidence>
<comment type="subcellular location">
    <subcellularLocation>
        <location evidence="1">Cell membrane</location>
        <topology evidence="1">Peripheral membrane protein</topology>
        <orientation evidence="1">Cytoplasmic side</orientation>
    </subcellularLocation>
</comment>
<keyword evidence="1" id="KW-0472">Membrane</keyword>
<dbReference type="PATRIC" id="fig|389348.3.peg.1970"/>
<reference evidence="4" key="1">
    <citation type="submission" date="2015-09" db="EMBL/GenBank/DDBJ databases">
        <authorList>
            <person name="Bertelli C."/>
        </authorList>
    </citation>
    <scope>NUCLEOTIDE SEQUENCE [LARGE SCALE GENOMIC DNA]</scope>
    <source>
        <strain evidence="4">KNic</strain>
    </source>
</reference>
<dbReference type="EMBL" id="LN879502">
    <property type="protein sequence ID" value="CUI17361.1"/>
    <property type="molecule type" value="Genomic_DNA"/>
</dbReference>
<keyword evidence="1" id="KW-0830">Ubiquinone</keyword>
<protein>
    <recommendedName>
        <fullName evidence="1">NADH-quinone oxidoreductase subunit D</fullName>
        <ecNumber evidence="1">7.1.1.-</ecNumber>
    </recommendedName>
    <alternativeName>
        <fullName evidence="1">NADH dehydrogenase I subunit D</fullName>
    </alternativeName>
    <alternativeName>
        <fullName evidence="1">NDH-1 subunit D</fullName>
    </alternativeName>
</protein>
<dbReference type="InterPro" id="IPR022885">
    <property type="entry name" value="NDH1_su_D/H"/>
</dbReference>
<dbReference type="GO" id="GO:0048038">
    <property type="term" value="F:quinone binding"/>
    <property type="evidence" value="ECO:0007669"/>
    <property type="project" value="UniProtKB-KW"/>
</dbReference>
<keyword evidence="1" id="KW-0520">NAD</keyword>
<dbReference type="NCBIfam" id="NF004739">
    <property type="entry name" value="PRK06075.1"/>
    <property type="match status" value="1"/>
</dbReference>
<comment type="similarity">
    <text evidence="1">Belongs to the complex I 49 kDa subunit family.</text>
</comment>
<keyword evidence="4" id="KW-1185">Reference proteome</keyword>
<dbReference type="NCBIfam" id="TIGR01962">
    <property type="entry name" value="NuoD"/>
    <property type="match status" value="1"/>
</dbReference>
<dbReference type="GO" id="GO:0050136">
    <property type="term" value="F:NADH dehydrogenase (quinone) (non-electrogenic) activity"/>
    <property type="evidence" value="ECO:0007669"/>
    <property type="project" value="UniProtKB-UniRule"/>
</dbReference>
<dbReference type="FunCoup" id="A0A0U5ET68">
    <property type="interactions" value="297"/>
</dbReference>
<dbReference type="RefSeq" id="WP_059061526.1">
    <property type="nucleotide sequence ID" value="NZ_LN879502.1"/>
</dbReference>
<keyword evidence="1" id="KW-1003">Cell membrane</keyword>
<sequence>MTKVDKEYLRQLEETGDVMELNLGPQHPSTHGVLRLKLRLEGEVVLSCDPVIGYLHTGVEKECESRTYHQVFTLVDRLDYLSGPAEEQAFAGAVERMMQVEVPERAQTIRIILLELSRIASHLIWAGTSALELNMSSVFMYSFAEREKILDLFEEFSGARMFPSVWRIGGLSRDLDPNFEANLREFIKGFPKIWKELDNLLTNNYVWCERLKGVAVIDEELCKQYMCTGPVLRGAGVAYDIRKAYPYLGYETYQFDIPTYHEADSYARYLVRMEEMRQSLSIIEQALGRLKPGPVLTNDRKVALPPRRELARSMEAVIHQFKLVSEGIHPPVGGMYNCVESARGELGHYLISDGSPKPYRLRVRSPSFSHIEVLKEVLPGHVISDVVVAIASVDPILGDVDR</sequence>
<dbReference type="KEGG" id="pnl:PNK_1754"/>
<dbReference type="GO" id="GO:0005886">
    <property type="term" value="C:plasma membrane"/>
    <property type="evidence" value="ECO:0007669"/>
    <property type="project" value="UniProtKB-SubCell"/>
</dbReference>
<name>A0A0U5ET68_9BACT</name>
<gene>
    <name evidence="1 3" type="primary">nuoD</name>
    <name evidence="3" type="ORF">PNK_1754</name>
</gene>
<keyword evidence="1" id="KW-1278">Translocase</keyword>
<dbReference type="Proteomes" id="UP000069902">
    <property type="component" value="Chromosome cPNK"/>
</dbReference>
<dbReference type="Gene3D" id="1.10.645.10">
    <property type="entry name" value="Cytochrome-c3 Hydrogenase, chain B"/>
    <property type="match status" value="1"/>
</dbReference>
<dbReference type="InterPro" id="IPR001135">
    <property type="entry name" value="NADH_Q_OxRdtase_suD"/>
</dbReference>
<dbReference type="EC" id="7.1.1.-" evidence="1"/>
<keyword evidence="3" id="KW-0560">Oxidoreductase</keyword>
<evidence type="ECO:0000256" key="1">
    <source>
        <dbReference type="HAMAP-Rule" id="MF_01358"/>
    </source>
</evidence>
<dbReference type="Pfam" id="PF00346">
    <property type="entry name" value="Complex1_49kDa"/>
    <property type="match status" value="1"/>
</dbReference>
<dbReference type="STRING" id="389348.PNK_1754"/>